<dbReference type="GO" id="GO:0030170">
    <property type="term" value="F:pyridoxal phosphate binding"/>
    <property type="evidence" value="ECO:0007669"/>
    <property type="project" value="InterPro"/>
</dbReference>
<dbReference type="InterPro" id="IPR015424">
    <property type="entry name" value="PyrdxlP-dep_Trfase"/>
</dbReference>
<dbReference type="GO" id="GO:0008483">
    <property type="term" value="F:transaminase activity"/>
    <property type="evidence" value="ECO:0007669"/>
    <property type="project" value="UniProtKB-KW"/>
</dbReference>
<dbReference type="EMBL" id="BART01036319">
    <property type="protein sequence ID" value="GAH09778.1"/>
    <property type="molecule type" value="Genomic_DNA"/>
</dbReference>
<dbReference type="Gene3D" id="3.90.1150.10">
    <property type="entry name" value="Aspartate Aminotransferase, domain 1"/>
    <property type="match status" value="1"/>
</dbReference>
<accession>X1EM87</accession>
<dbReference type="AlphaFoldDB" id="X1EM87"/>
<sequence>MDIKKLVRPSIRDLRPYEPGKPIEEVQRELGLENVIKMASNENPVGPSPLAVKAIGENLHRINLYPDGGGYYLKKRLAHSLDVGEDQIILGNGSDEIIRMVLETFLNEDEEAVIA</sequence>
<dbReference type="Gene3D" id="3.40.640.10">
    <property type="entry name" value="Type I PLP-dependent aspartate aminotransferase-like (Major domain)"/>
    <property type="match status" value="1"/>
</dbReference>
<evidence type="ECO:0000256" key="1">
    <source>
        <dbReference type="ARBA" id="ARBA00022576"/>
    </source>
</evidence>
<protein>
    <recommendedName>
        <fullName evidence="4">Aminotransferase class I/classII large domain-containing protein</fullName>
    </recommendedName>
</protein>
<reference evidence="5" key="1">
    <citation type="journal article" date="2014" name="Front. Microbiol.">
        <title>High frequency of phylogenetically diverse reductive dehalogenase-homologous genes in deep subseafloor sedimentary metagenomes.</title>
        <authorList>
            <person name="Kawai M."/>
            <person name="Futagami T."/>
            <person name="Toyoda A."/>
            <person name="Takaki Y."/>
            <person name="Nishi S."/>
            <person name="Hori S."/>
            <person name="Arai W."/>
            <person name="Tsubouchi T."/>
            <person name="Morono Y."/>
            <person name="Uchiyama I."/>
            <person name="Ito T."/>
            <person name="Fujiyama A."/>
            <person name="Inagaki F."/>
            <person name="Takami H."/>
        </authorList>
    </citation>
    <scope>NUCLEOTIDE SEQUENCE</scope>
    <source>
        <strain evidence="5">Expedition CK06-06</strain>
    </source>
</reference>
<organism evidence="5">
    <name type="scientific">marine sediment metagenome</name>
    <dbReference type="NCBI Taxonomy" id="412755"/>
    <lineage>
        <taxon>unclassified sequences</taxon>
        <taxon>metagenomes</taxon>
        <taxon>ecological metagenomes</taxon>
    </lineage>
</organism>
<comment type="caution">
    <text evidence="5">The sequence shown here is derived from an EMBL/GenBank/DDBJ whole genome shotgun (WGS) entry which is preliminary data.</text>
</comment>
<dbReference type="InterPro" id="IPR050106">
    <property type="entry name" value="HistidinolP_aminotransfase"/>
</dbReference>
<dbReference type="PANTHER" id="PTHR43643:SF3">
    <property type="entry name" value="HISTIDINOL-PHOSPHATE AMINOTRANSFERASE"/>
    <property type="match status" value="1"/>
</dbReference>
<feature type="non-terminal residue" evidence="5">
    <location>
        <position position="115"/>
    </location>
</feature>
<dbReference type="InterPro" id="IPR004839">
    <property type="entry name" value="Aminotransferase_I/II_large"/>
</dbReference>
<keyword evidence="3" id="KW-0663">Pyridoxal phosphate</keyword>
<evidence type="ECO:0000259" key="4">
    <source>
        <dbReference type="Pfam" id="PF00155"/>
    </source>
</evidence>
<feature type="domain" description="Aminotransferase class I/classII large" evidence="4">
    <location>
        <begin position="34"/>
        <end position="114"/>
    </location>
</feature>
<gene>
    <name evidence="5" type="ORF">S01H4_61303</name>
</gene>
<name>X1EM87_9ZZZZ</name>
<keyword evidence="2" id="KW-0808">Transferase</keyword>
<dbReference type="SUPFAM" id="SSF53383">
    <property type="entry name" value="PLP-dependent transferases"/>
    <property type="match status" value="1"/>
</dbReference>
<evidence type="ECO:0000256" key="3">
    <source>
        <dbReference type="ARBA" id="ARBA00022898"/>
    </source>
</evidence>
<evidence type="ECO:0000256" key="2">
    <source>
        <dbReference type="ARBA" id="ARBA00022679"/>
    </source>
</evidence>
<dbReference type="PANTHER" id="PTHR43643">
    <property type="entry name" value="HISTIDINOL-PHOSPHATE AMINOTRANSFERASE 2"/>
    <property type="match status" value="1"/>
</dbReference>
<dbReference type="Pfam" id="PF00155">
    <property type="entry name" value="Aminotran_1_2"/>
    <property type="match status" value="1"/>
</dbReference>
<evidence type="ECO:0000313" key="5">
    <source>
        <dbReference type="EMBL" id="GAH09778.1"/>
    </source>
</evidence>
<dbReference type="InterPro" id="IPR015422">
    <property type="entry name" value="PyrdxlP-dep_Trfase_small"/>
</dbReference>
<proteinExistence type="predicted"/>
<keyword evidence="1" id="KW-0032">Aminotransferase</keyword>
<dbReference type="InterPro" id="IPR015421">
    <property type="entry name" value="PyrdxlP-dep_Trfase_major"/>
</dbReference>